<keyword evidence="3" id="KW-1185">Reference proteome</keyword>
<reference evidence="2 3" key="1">
    <citation type="submission" date="2021-08" db="EMBL/GenBank/DDBJ databases">
        <title>Draft Genome Sequence of Phanerochaete sordida strain YK-624.</title>
        <authorList>
            <person name="Mori T."/>
            <person name="Dohra H."/>
            <person name="Suzuki T."/>
            <person name="Kawagishi H."/>
            <person name="Hirai H."/>
        </authorList>
    </citation>
    <scope>NUCLEOTIDE SEQUENCE [LARGE SCALE GENOMIC DNA]</scope>
    <source>
        <strain evidence="2 3">YK-624</strain>
    </source>
</reference>
<accession>A0A9P3L8H7</accession>
<dbReference type="Proteomes" id="UP000703269">
    <property type="component" value="Unassembled WGS sequence"/>
</dbReference>
<evidence type="ECO:0000256" key="1">
    <source>
        <dbReference type="SAM" id="MobiDB-lite"/>
    </source>
</evidence>
<feature type="compositionally biased region" description="Basic and acidic residues" evidence="1">
    <location>
        <begin position="89"/>
        <end position="102"/>
    </location>
</feature>
<dbReference type="EMBL" id="BPQB01000003">
    <property type="protein sequence ID" value="GJE86110.1"/>
    <property type="molecule type" value="Genomic_DNA"/>
</dbReference>
<organism evidence="2 3">
    <name type="scientific">Phanerochaete sordida</name>
    <dbReference type="NCBI Taxonomy" id="48140"/>
    <lineage>
        <taxon>Eukaryota</taxon>
        <taxon>Fungi</taxon>
        <taxon>Dikarya</taxon>
        <taxon>Basidiomycota</taxon>
        <taxon>Agaricomycotina</taxon>
        <taxon>Agaricomycetes</taxon>
        <taxon>Polyporales</taxon>
        <taxon>Phanerochaetaceae</taxon>
        <taxon>Phanerochaete</taxon>
    </lineage>
</organism>
<sequence length="111" mass="12341">MATPWRARERGRLVRAPVDEIEKRWARYTRLARTLRPRSPSDGGGPRAEPCPSHPAPAHHRGRAPLPGRCSCSVCSPLTARKQAMATRTQEDTTRARPDKEQTVQNQGAHG</sequence>
<proteinExistence type="predicted"/>
<feature type="region of interest" description="Disordered" evidence="1">
    <location>
        <begin position="31"/>
        <end position="111"/>
    </location>
</feature>
<comment type="caution">
    <text evidence="2">The sequence shown here is derived from an EMBL/GenBank/DDBJ whole genome shotgun (WGS) entry which is preliminary data.</text>
</comment>
<evidence type="ECO:0000313" key="2">
    <source>
        <dbReference type="EMBL" id="GJE86110.1"/>
    </source>
</evidence>
<evidence type="ECO:0000313" key="3">
    <source>
        <dbReference type="Proteomes" id="UP000703269"/>
    </source>
</evidence>
<dbReference type="AlphaFoldDB" id="A0A9P3L8H7"/>
<gene>
    <name evidence="2" type="ORF">PsYK624_021900</name>
</gene>
<protein>
    <submittedName>
        <fullName evidence="2">Uncharacterized protein</fullName>
    </submittedName>
</protein>
<name>A0A9P3L8H7_9APHY</name>